<dbReference type="EMBL" id="JBHRYD010000005">
    <property type="protein sequence ID" value="MFC3704582.1"/>
    <property type="molecule type" value="Genomic_DNA"/>
</dbReference>
<evidence type="ECO:0000313" key="1">
    <source>
        <dbReference type="EMBL" id="MFC3704582.1"/>
    </source>
</evidence>
<proteinExistence type="predicted"/>
<dbReference type="InterPro" id="IPR053745">
    <property type="entry name" value="Viral_Tail_Comp_sf"/>
</dbReference>
<dbReference type="InterPro" id="IPR021508">
    <property type="entry name" value="Gp17-like"/>
</dbReference>
<dbReference type="Proteomes" id="UP001595613">
    <property type="component" value="Unassembled WGS sequence"/>
</dbReference>
<organism evidence="1 2">
    <name type="scientific">Devosia honganensis</name>
    <dbReference type="NCBI Taxonomy" id="1610527"/>
    <lineage>
        <taxon>Bacteria</taxon>
        <taxon>Pseudomonadati</taxon>
        <taxon>Pseudomonadota</taxon>
        <taxon>Alphaproteobacteria</taxon>
        <taxon>Hyphomicrobiales</taxon>
        <taxon>Devosiaceae</taxon>
        <taxon>Devosia</taxon>
    </lineage>
</organism>
<dbReference type="Gene3D" id="3.30.2000.30">
    <property type="match status" value="1"/>
</dbReference>
<dbReference type="RefSeq" id="WP_380096307.1">
    <property type="nucleotide sequence ID" value="NZ_JBHRYD010000005.1"/>
</dbReference>
<sequence>MHPIAILQAALVTALETDAALAALIGAGGVFDAPPRGRPAPYVVIERHDMRQNDGDETPGQEHRVLLHCWAGQPSRRDALAIAERVVAAGLELAPSGLVVTHAGHMRTETAIDGATGLARAAVTLRFFSE</sequence>
<evidence type="ECO:0000313" key="2">
    <source>
        <dbReference type="Proteomes" id="UP001595613"/>
    </source>
</evidence>
<accession>A0ABV7WZU1</accession>
<keyword evidence="2" id="KW-1185">Reference proteome</keyword>
<gene>
    <name evidence="1" type="ORF">ACFOOL_07415</name>
</gene>
<reference evidence="2" key="1">
    <citation type="journal article" date="2019" name="Int. J. Syst. Evol. Microbiol.">
        <title>The Global Catalogue of Microorganisms (GCM) 10K type strain sequencing project: providing services to taxonomists for standard genome sequencing and annotation.</title>
        <authorList>
            <consortium name="The Broad Institute Genomics Platform"/>
            <consortium name="The Broad Institute Genome Sequencing Center for Infectious Disease"/>
            <person name="Wu L."/>
            <person name="Ma J."/>
        </authorList>
    </citation>
    <scope>NUCLEOTIDE SEQUENCE [LARGE SCALE GENOMIC DNA]</scope>
    <source>
        <strain evidence="2">KCTC 42281</strain>
    </source>
</reference>
<comment type="caution">
    <text evidence="1">The sequence shown here is derived from an EMBL/GenBank/DDBJ whole genome shotgun (WGS) entry which is preliminary data.</text>
</comment>
<dbReference type="Pfam" id="PF11367">
    <property type="entry name" value="Tail_completion_gp17"/>
    <property type="match status" value="1"/>
</dbReference>
<protein>
    <submittedName>
        <fullName evidence="1">DUF3168 domain-containing protein</fullName>
    </submittedName>
</protein>
<name>A0ABV7WZU1_9HYPH</name>